<feature type="binding site" evidence="3">
    <location>
        <position position="230"/>
    </location>
    <ligand>
        <name>FAD</name>
        <dbReference type="ChEBI" id="CHEBI:57692"/>
    </ligand>
</feature>
<dbReference type="SUPFAM" id="SSF54373">
    <property type="entry name" value="FAD-linked reductases, C-terminal domain"/>
    <property type="match status" value="1"/>
</dbReference>
<dbReference type="InterPro" id="IPR036188">
    <property type="entry name" value="FAD/NAD-bd_sf"/>
</dbReference>
<feature type="binding site" evidence="3">
    <location>
        <begin position="496"/>
        <end position="497"/>
    </location>
    <ligand>
        <name>FAD</name>
        <dbReference type="ChEBI" id="CHEBI:57692"/>
    </ligand>
</feature>
<dbReference type="Proteomes" id="UP000030651">
    <property type="component" value="Unassembled WGS sequence"/>
</dbReference>
<gene>
    <name evidence="7" type="ORF">PFICI_09181</name>
</gene>
<feature type="binding site" evidence="3">
    <location>
        <begin position="93"/>
        <end position="96"/>
    </location>
    <ligand>
        <name>FAD</name>
        <dbReference type="ChEBI" id="CHEBI:57692"/>
    </ligand>
</feature>
<reference evidence="8" key="1">
    <citation type="journal article" date="2015" name="BMC Genomics">
        <title>Genomic and transcriptomic analysis of the endophytic fungus Pestalotiopsis fici reveals its lifestyle and high potential for synthesis of natural products.</title>
        <authorList>
            <person name="Wang X."/>
            <person name="Zhang X."/>
            <person name="Liu L."/>
            <person name="Xiang M."/>
            <person name="Wang W."/>
            <person name="Sun X."/>
            <person name="Che Y."/>
            <person name="Guo L."/>
            <person name="Liu G."/>
            <person name="Guo L."/>
            <person name="Wang C."/>
            <person name="Yin W.B."/>
            <person name="Stadler M."/>
            <person name="Zhang X."/>
            <person name="Liu X."/>
        </authorList>
    </citation>
    <scope>NUCLEOTIDE SEQUENCE [LARGE SCALE GENOMIC DNA]</scope>
    <source>
        <strain evidence="8">W106-1 / CGMCC3.15140</strain>
    </source>
</reference>
<dbReference type="PANTHER" id="PTHR11552:SF134">
    <property type="entry name" value="GLUCOSE-METHANOL-CHOLINE OXIDOREDUCTASE N-TERMINAL DOMAIN-CONTAINING PROTEIN"/>
    <property type="match status" value="1"/>
</dbReference>
<dbReference type="GeneID" id="19274194"/>
<feature type="active site" description="Proton acceptor" evidence="2">
    <location>
        <position position="541"/>
    </location>
</feature>
<dbReference type="SUPFAM" id="SSF51905">
    <property type="entry name" value="FAD/NAD(P)-binding domain"/>
    <property type="match status" value="1"/>
</dbReference>
<proteinExistence type="inferred from homology"/>
<name>W3WZM2_PESFW</name>
<comment type="cofactor">
    <cofactor evidence="3">
        <name>FAD</name>
        <dbReference type="ChEBI" id="CHEBI:57692"/>
    </cofactor>
</comment>
<dbReference type="Gene3D" id="3.30.560.10">
    <property type="entry name" value="Glucose Oxidase, domain 3"/>
    <property type="match status" value="1"/>
</dbReference>
<dbReference type="GO" id="GO:0016614">
    <property type="term" value="F:oxidoreductase activity, acting on CH-OH group of donors"/>
    <property type="evidence" value="ECO:0007669"/>
    <property type="project" value="InterPro"/>
</dbReference>
<evidence type="ECO:0000259" key="5">
    <source>
        <dbReference type="PROSITE" id="PS00623"/>
    </source>
</evidence>
<dbReference type="Gene3D" id="3.50.50.60">
    <property type="entry name" value="FAD/NAD(P)-binding domain"/>
    <property type="match status" value="1"/>
</dbReference>
<evidence type="ECO:0000256" key="4">
    <source>
        <dbReference type="RuleBase" id="RU003968"/>
    </source>
</evidence>
<dbReference type="EMBL" id="KI912114">
    <property type="protein sequence ID" value="ETS79328.1"/>
    <property type="molecule type" value="Genomic_DNA"/>
</dbReference>
<dbReference type="PANTHER" id="PTHR11552">
    <property type="entry name" value="GLUCOSE-METHANOL-CHOLINE GMC OXIDOREDUCTASE"/>
    <property type="match status" value="1"/>
</dbReference>
<dbReference type="OrthoDB" id="269227at2759"/>
<dbReference type="InParanoid" id="W3WZM2"/>
<dbReference type="OMA" id="WLTFQNK"/>
<accession>W3WZM2</accession>
<evidence type="ECO:0000256" key="2">
    <source>
        <dbReference type="PIRSR" id="PIRSR000137-1"/>
    </source>
</evidence>
<feature type="binding site" evidence="3">
    <location>
        <position position="85"/>
    </location>
    <ligand>
        <name>FAD</name>
        <dbReference type="ChEBI" id="CHEBI:57692"/>
    </ligand>
</feature>
<feature type="domain" description="Glucose-methanol-choline oxidoreductase N-terminal" evidence="5">
    <location>
        <begin position="83"/>
        <end position="106"/>
    </location>
</feature>
<dbReference type="Pfam" id="PF00732">
    <property type="entry name" value="GMC_oxred_N"/>
    <property type="match status" value="1"/>
</dbReference>
<evidence type="ECO:0000259" key="6">
    <source>
        <dbReference type="PROSITE" id="PS00624"/>
    </source>
</evidence>
<dbReference type="RefSeq" id="XP_007835953.1">
    <property type="nucleotide sequence ID" value="XM_007837762.1"/>
</dbReference>
<evidence type="ECO:0000256" key="1">
    <source>
        <dbReference type="ARBA" id="ARBA00010790"/>
    </source>
</evidence>
<dbReference type="AlphaFoldDB" id="W3WZM2"/>
<dbReference type="InterPro" id="IPR012132">
    <property type="entry name" value="GMC_OxRdtase"/>
</dbReference>
<dbReference type="KEGG" id="pfy:PFICI_09181"/>
<dbReference type="InterPro" id="IPR000172">
    <property type="entry name" value="GMC_OxRdtase_N"/>
</dbReference>
<dbReference type="InterPro" id="IPR007867">
    <property type="entry name" value="GMC_OxRtase_C"/>
</dbReference>
<organism evidence="7 8">
    <name type="scientific">Pestalotiopsis fici (strain W106-1 / CGMCC3.15140)</name>
    <dbReference type="NCBI Taxonomy" id="1229662"/>
    <lineage>
        <taxon>Eukaryota</taxon>
        <taxon>Fungi</taxon>
        <taxon>Dikarya</taxon>
        <taxon>Ascomycota</taxon>
        <taxon>Pezizomycotina</taxon>
        <taxon>Sordariomycetes</taxon>
        <taxon>Xylariomycetidae</taxon>
        <taxon>Amphisphaeriales</taxon>
        <taxon>Sporocadaceae</taxon>
        <taxon>Pestalotiopsis</taxon>
    </lineage>
</organism>
<keyword evidence="3 4" id="KW-0274">FAD</keyword>
<dbReference type="PIRSF" id="PIRSF000137">
    <property type="entry name" value="Alcohol_oxidase"/>
    <property type="match status" value="1"/>
</dbReference>
<dbReference type="GO" id="GO:0050660">
    <property type="term" value="F:flavin adenine dinucleotide binding"/>
    <property type="evidence" value="ECO:0007669"/>
    <property type="project" value="InterPro"/>
</dbReference>
<feature type="domain" description="Glucose-methanol-choline oxidoreductase N-terminal" evidence="6">
    <location>
        <begin position="261"/>
        <end position="275"/>
    </location>
</feature>
<keyword evidence="4" id="KW-0285">Flavoprotein</keyword>
<comment type="similarity">
    <text evidence="1 4">Belongs to the GMC oxidoreductase family.</text>
</comment>
<sequence>MANTYDFVIVGSGPAGSALAAGLANSKAKPSVLLLEAGGDDNDRNLRVDGQRWQTFMRENMNWGFKTVPQKECADREIDYSRGRVLGGSSAINFGVYTVGARDDYEEWARLTGDDAFGWDRIQGRYKALETFNGKLPPGVDAKYAAPKDSNHGFSGPLKTGYAAEWEDDLPPMLDIFQQNGFQLNPDHNSGDPLGMSVLINTAAGGLRSTSRDLFTPQPENLTILSNSPVQRIVLNGKKAVGAESNGTKYYANKEVVLSAGALNSPRILMHSGVGPADQLKKFNIPVVQGIPKVGQGLRDHEFSPVVFKRKEGSTGRSAFYGDDKVMQEALKQWEADGTGPWAKFACETGIGFFKLDALTSSDEFRALPPQEQAYLQSPTVPHMEVITHFPMHWFLPNFPAENLDYSCLLAFLLNSQARGEVRLQSADPDAPLLFDPKFLEHPFDQRAAIESLRAVLRVAKSEAFSQDTVAQLVGPVSDSDEDLLAYWRQTLSSSWHMTGTLKMGRIGDADAVVDPEFRLIGFEKLRVADMSAVPILASGHTQAIAYVTGLTAAEKLRAEYNLD</sequence>
<feature type="active site" description="Proton donor" evidence="2">
    <location>
        <position position="497"/>
    </location>
</feature>
<keyword evidence="8" id="KW-1185">Reference proteome</keyword>
<evidence type="ECO:0000313" key="8">
    <source>
        <dbReference type="Proteomes" id="UP000030651"/>
    </source>
</evidence>
<dbReference type="PROSITE" id="PS00624">
    <property type="entry name" value="GMC_OXRED_2"/>
    <property type="match status" value="1"/>
</dbReference>
<dbReference type="Pfam" id="PF05199">
    <property type="entry name" value="GMC_oxred_C"/>
    <property type="match status" value="1"/>
</dbReference>
<protein>
    <recommendedName>
        <fullName evidence="5 6">Glucose-methanol-choline oxidoreductase N-terminal domain-containing protein</fullName>
    </recommendedName>
</protein>
<dbReference type="PROSITE" id="PS00623">
    <property type="entry name" value="GMC_OXRED_1"/>
    <property type="match status" value="1"/>
</dbReference>
<dbReference type="eggNOG" id="KOG1238">
    <property type="taxonomic scope" value="Eukaryota"/>
</dbReference>
<dbReference type="HOGENOM" id="CLU_002865_6_3_1"/>
<evidence type="ECO:0000313" key="7">
    <source>
        <dbReference type="EMBL" id="ETS79328.1"/>
    </source>
</evidence>
<evidence type="ECO:0000256" key="3">
    <source>
        <dbReference type="PIRSR" id="PIRSR000137-2"/>
    </source>
</evidence>